<keyword evidence="1" id="KW-0812">Transmembrane</keyword>
<reference evidence="2" key="1">
    <citation type="submission" date="2018-05" db="EMBL/GenBank/DDBJ databases">
        <authorList>
            <person name="Lanie J.A."/>
            <person name="Ng W.-L."/>
            <person name="Kazmierczak K.M."/>
            <person name="Andrzejewski T.M."/>
            <person name="Davidsen T.M."/>
            <person name="Wayne K.J."/>
            <person name="Tettelin H."/>
            <person name="Glass J.I."/>
            <person name="Rusch D."/>
            <person name="Podicherti R."/>
            <person name="Tsui H.-C.T."/>
            <person name="Winkler M.E."/>
        </authorList>
    </citation>
    <scope>NUCLEOTIDE SEQUENCE</scope>
</reference>
<proteinExistence type="predicted"/>
<organism evidence="2">
    <name type="scientific">marine metagenome</name>
    <dbReference type="NCBI Taxonomy" id="408172"/>
    <lineage>
        <taxon>unclassified sequences</taxon>
        <taxon>metagenomes</taxon>
        <taxon>ecological metagenomes</taxon>
    </lineage>
</organism>
<evidence type="ECO:0000313" key="2">
    <source>
        <dbReference type="EMBL" id="SVD69750.1"/>
    </source>
</evidence>
<accession>A0A382XFY6</accession>
<evidence type="ECO:0000256" key="1">
    <source>
        <dbReference type="SAM" id="Phobius"/>
    </source>
</evidence>
<dbReference type="EMBL" id="UINC01167309">
    <property type="protein sequence ID" value="SVD69750.1"/>
    <property type="molecule type" value="Genomic_DNA"/>
</dbReference>
<feature type="transmembrane region" description="Helical" evidence="1">
    <location>
        <begin position="12"/>
        <end position="29"/>
    </location>
</feature>
<keyword evidence="1" id="KW-1133">Transmembrane helix</keyword>
<dbReference type="AlphaFoldDB" id="A0A382XFY6"/>
<sequence>MFKKILLIYHSIINYFNLIWYILQFSFMVENDLKIV</sequence>
<gene>
    <name evidence="2" type="ORF">METZ01_LOCUS422604</name>
</gene>
<keyword evidence="1" id="KW-0472">Membrane</keyword>
<feature type="non-terminal residue" evidence="2">
    <location>
        <position position="36"/>
    </location>
</feature>
<protein>
    <submittedName>
        <fullName evidence="2">Uncharacterized protein</fullName>
    </submittedName>
</protein>
<name>A0A382XFY6_9ZZZZ</name>